<protein>
    <submittedName>
        <fullName evidence="1">Uncharacterized protein</fullName>
    </submittedName>
</protein>
<gene>
    <name evidence="1" type="ORF">SH601_13305</name>
</gene>
<organism evidence="1 2">
    <name type="scientific">Gracilibacillus pellucidus</name>
    <dbReference type="NCBI Taxonomy" id="3095368"/>
    <lineage>
        <taxon>Bacteria</taxon>
        <taxon>Bacillati</taxon>
        <taxon>Bacillota</taxon>
        <taxon>Bacilli</taxon>
        <taxon>Bacillales</taxon>
        <taxon>Bacillaceae</taxon>
        <taxon>Gracilibacillus</taxon>
    </lineage>
</organism>
<keyword evidence="2" id="KW-1185">Reference proteome</keyword>
<dbReference type="Proteomes" id="UP001277972">
    <property type="component" value="Unassembled WGS sequence"/>
</dbReference>
<accession>A0ACC6M7K8</accession>
<evidence type="ECO:0000313" key="2">
    <source>
        <dbReference type="Proteomes" id="UP001277972"/>
    </source>
</evidence>
<proteinExistence type="predicted"/>
<reference evidence="1" key="1">
    <citation type="submission" date="2023-11" db="EMBL/GenBank/DDBJ databases">
        <title>Gracilibacillus pellucida a moderately halophilic bacterium isolated from saline soil in Xinjiang province.</title>
        <authorList>
            <person name="Zhang Z."/>
            <person name="Tan F."/>
            <person name="Wang Y."/>
            <person name="Xia M."/>
        </authorList>
    </citation>
    <scope>NUCLEOTIDE SEQUENCE</scope>
    <source>
        <strain evidence="1">S3-1-1</strain>
    </source>
</reference>
<evidence type="ECO:0000313" key="1">
    <source>
        <dbReference type="EMBL" id="MDX8046965.1"/>
    </source>
</evidence>
<dbReference type="EMBL" id="JAWZSR010000008">
    <property type="protein sequence ID" value="MDX8046965.1"/>
    <property type="molecule type" value="Genomic_DNA"/>
</dbReference>
<comment type="caution">
    <text evidence="1">The sequence shown here is derived from an EMBL/GenBank/DDBJ whole genome shotgun (WGS) entry which is preliminary data.</text>
</comment>
<name>A0ACC6M7K8_9BACI</name>
<sequence>MIYILLMISFIIHIITFVIIRQMKVNHDKTRVNDSDINEQIKNMEDTLAVYLVELKEENANFVKQIEQLQQRKNEANSTNNEQKQSFVEKTSPQPISETPDKSTNNFQPITDVENVEDVVEKSTTATALHLQEQGYTLEEIAKKLDKGKTEIALLLKFQQKK</sequence>